<feature type="transmembrane region" description="Helical" evidence="1">
    <location>
        <begin position="427"/>
        <end position="446"/>
    </location>
</feature>
<reference evidence="3" key="1">
    <citation type="journal article" date="2023" name="Commun. Biol.">
        <title>Genome analysis of Parmales, the sister group of diatoms, reveals the evolutionary specialization of diatoms from phago-mixotrophs to photoautotrophs.</title>
        <authorList>
            <person name="Ban H."/>
            <person name="Sato S."/>
            <person name="Yoshikawa S."/>
            <person name="Yamada K."/>
            <person name="Nakamura Y."/>
            <person name="Ichinomiya M."/>
            <person name="Sato N."/>
            <person name="Blanc-Mathieu R."/>
            <person name="Endo H."/>
            <person name="Kuwata A."/>
            <person name="Ogata H."/>
        </authorList>
    </citation>
    <scope>NUCLEOTIDE SEQUENCE [LARGE SCALE GENOMIC DNA]</scope>
</reference>
<sequence length="453" mass="50087">MYGRVTVIARGSVSSGNAGAIETKEMVAIRLRRLGVGRTKMEFACELELGFGVSNGAVKHFVESRLEEMINASIYFQRLVPLKDYRAEDGVALAHDLMWMAPSGKKRVERDEGVDRNAALVRGDDGHNGLWFINLNKPVSTKMVCVSEKEAAQMGKNLIPALKSKEVIADGVHQWRLQNRAVGELVEKHAWIMPMVVVISKSIVKTAAWGLMRRVTLGAVLSLGDLVTDLIRFFDGGDEMKTYRDASLACLTTSIVLQMIVVVFQNRKKRVLRIFKEMLIVVSGMKAAVDAYKVASGAGQEKDTEFDPVTEMTCSKCIEMFAESIPGIIIQTGAIISELNSGDPTSRMAYISLLFSTLTTGFVSATLSYDYDTDPKKRAFNPEFYGYVPEDPRKRAALFLTMTLMSADQVLINGILVVVLGSIARSYVLYYLVGNMLLYLVFKAFVTGFQSMA</sequence>
<dbReference type="AlphaFoldDB" id="A0A9W7DP08"/>
<dbReference type="Proteomes" id="UP001162640">
    <property type="component" value="Unassembled WGS sequence"/>
</dbReference>
<feature type="transmembrane region" description="Helical" evidence="1">
    <location>
        <begin position="396"/>
        <end position="420"/>
    </location>
</feature>
<organism evidence="2 3">
    <name type="scientific">Triparma laevis f. inornata</name>
    <dbReference type="NCBI Taxonomy" id="1714386"/>
    <lineage>
        <taxon>Eukaryota</taxon>
        <taxon>Sar</taxon>
        <taxon>Stramenopiles</taxon>
        <taxon>Ochrophyta</taxon>
        <taxon>Bolidophyceae</taxon>
        <taxon>Parmales</taxon>
        <taxon>Triparmaceae</taxon>
        <taxon>Triparma</taxon>
    </lineage>
</organism>
<protein>
    <submittedName>
        <fullName evidence="2">Uncharacterized protein</fullName>
    </submittedName>
</protein>
<keyword evidence="1" id="KW-1133">Transmembrane helix</keyword>
<keyword evidence="1" id="KW-0812">Transmembrane</keyword>
<feature type="transmembrane region" description="Helical" evidence="1">
    <location>
        <begin position="348"/>
        <end position="369"/>
    </location>
</feature>
<comment type="caution">
    <text evidence="2">The sequence shown here is derived from an EMBL/GenBank/DDBJ whole genome shotgun (WGS) entry which is preliminary data.</text>
</comment>
<evidence type="ECO:0000313" key="2">
    <source>
        <dbReference type="EMBL" id="GMH49337.1"/>
    </source>
</evidence>
<dbReference type="EMBL" id="BLQM01000009">
    <property type="protein sequence ID" value="GMH49337.1"/>
    <property type="molecule type" value="Genomic_DNA"/>
</dbReference>
<accession>A0A9W7DP08</accession>
<evidence type="ECO:0000256" key="1">
    <source>
        <dbReference type="SAM" id="Phobius"/>
    </source>
</evidence>
<feature type="transmembrane region" description="Helical" evidence="1">
    <location>
        <begin position="246"/>
        <end position="264"/>
    </location>
</feature>
<keyword evidence="1" id="KW-0472">Membrane</keyword>
<evidence type="ECO:0000313" key="3">
    <source>
        <dbReference type="Proteomes" id="UP001162640"/>
    </source>
</evidence>
<name>A0A9W7DP08_9STRA</name>
<gene>
    <name evidence="2" type="ORF">TL16_g00491</name>
</gene>
<proteinExistence type="predicted"/>